<dbReference type="AlphaFoldDB" id="A0AA38C500"/>
<dbReference type="Proteomes" id="UP000824469">
    <property type="component" value="Unassembled WGS sequence"/>
</dbReference>
<name>A0AA38C500_TAXCH</name>
<feature type="non-terminal residue" evidence="1">
    <location>
        <position position="1"/>
    </location>
</feature>
<evidence type="ECO:0000313" key="1">
    <source>
        <dbReference type="EMBL" id="KAH9293555.1"/>
    </source>
</evidence>
<proteinExistence type="predicted"/>
<protein>
    <submittedName>
        <fullName evidence="1">Uncharacterized protein</fullName>
    </submittedName>
</protein>
<sequence>IGARIPIYRLMETPHPARPDPGSISLTHDITATRIAAIRISSAGSLQSGFHPPSGVSH</sequence>
<evidence type="ECO:0000313" key="2">
    <source>
        <dbReference type="Proteomes" id="UP000824469"/>
    </source>
</evidence>
<comment type="caution">
    <text evidence="1">The sequence shown here is derived from an EMBL/GenBank/DDBJ whole genome shotgun (WGS) entry which is preliminary data.</text>
</comment>
<accession>A0AA38C500</accession>
<keyword evidence="2" id="KW-1185">Reference proteome</keyword>
<dbReference type="EMBL" id="JAHRHJ020001009">
    <property type="protein sequence ID" value="KAH9293555.1"/>
    <property type="molecule type" value="Genomic_DNA"/>
</dbReference>
<reference evidence="1 2" key="1">
    <citation type="journal article" date="2021" name="Nat. Plants">
        <title>The Taxus genome provides insights into paclitaxel biosynthesis.</title>
        <authorList>
            <person name="Xiong X."/>
            <person name="Gou J."/>
            <person name="Liao Q."/>
            <person name="Li Y."/>
            <person name="Zhou Q."/>
            <person name="Bi G."/>
            <person name="Li C."/>
            <person name="Du R."/>
            <person name="Wang X."/>
            <person name="Sun T."/>
            <person name="Guo L."/>
            <person name="Liang H."/>
            <person name="Lu P."/>
            <person name="Wu Y."/>
            <person name="Zhang Z."/>
            <person name="Ro D.K."/>
            <person name="Shang Y."/>
            <person name="Huang S."/>
            <person name="Yan J."/>
        </authorList>
    </citation>
    <scope>NUCLEOTIDE SEQUENCE [LARGE SCALE GENOMIC DNA]</scope>
    <source>
        <strain evidence="1">Ta-2019</strain>
    </source>
</reference>
<organism evidence="1 2">
    <name type="scientific">Taxus chinensis</name>
    <name type="common">Chinese yew</name>
    <name type="synonym">Taxus wallichiana var. chinensis</name>
    <dbReference type="NCBI Taxonomy" id="29808"/>
    <lineage>
        <taxon>Eukaryota</taxon>
        <taxon>Viridiplantae</taxon>
        <taxon>Streptophyta</taxon>
        <taxon>Embryophyta</taxon>
        <taxon>Tracheophyta</taxon>
        <taxon>Spermatophyta</taxon>
        <taxon>Pinopsida</taxon>
        <taxon>Pinidae</taxon>
        <taxon>Conifers II</taxon>
        <taxon>Cupressales</taxon>
        <taxon>Taxaceae</taxon>
        <taxon>Taxus</taxon>
    </lineage>
</organism>
<gene>
    <name evidence="1" type="ORF">KI387_041242</name>
</gene>